<dbReference type="PANTHER" id="PTHR21660">
    <property type="entry name" value="THIOESTERASE SUPERFAMILY MEMBER-RELATED"/>
    <property type="match status" value="1"/>
</dbReference>
<dbReference type="NCBIfam" id="TIGR00369">
    <property type="entry name" value="unchar_dom_1"/>
    <property type="match status" value="1"/>
</dbReference>
<dbReference type="InterPro" id="IPR006683">
    <property type="entry name" value="Thioestr_dom"/>
</dbReference>
<name>A0A6I4NX09_9MICO</name>
<reference evidence="4 5" key="1">
    <citation type="submission" date="2019-12" db="EMBL/GenBank/DDBJ databases">
        <authorList>
            <person name="Kim Y.S."/>
        </authorList>
    </citation>
    <scope>NUCLEOTIDE SEQUENCE [LARGE SCALE GENOMIC DNA]</scope>
    <source>
        <strain evidence="4 5">MMS17-SY077</strain>
    </source>
</reference>
<dbReference type="GO" id="GO:0047617">
    <property type="term" value="F:fatty acyl-CoA hydrolase activity"/>
    <property type="evidence" value="ECO:0007669"/>
    <property type="project" value="InterPro"/>
</dbReference>
<dbReference type="AlphaFoldDB" id="A0A6I4NX09"/>
<dbReference type="InterPro" id="IPR003736">
    <property type="entry name" value="PAAI_dom"/>
</dbReference>
<dbReference type="InterPro" id="IPR039298">
    <property type="entry name" value="ACOT13"/>
</dbReference>
<evidence type="ECO:0000259" key="3">
    <source>
        <dbReference type="Pfam" id="PF03061"/>
    </source>
</evidence>
<feature type="domain" description="Thioesterase" evidence="3">
    <location>
        <begin position="79"/>
        <end position="155"/>
    </location>
</feature>
<sequence length="168" mass="17802">MEPQHTDPTRERSIHWEDTAVGLAALPTTSGIDYLRAIRDGELPPAPIASAVLMRLTTVEDGRAEFECTPDESLYNPIGSVHGGLLCTILDSALGCAGHTTLPAGTGYTTIELKVSFLRPARAGHRLTARGRVVKPGRRVIFVEGEVVDADGETIATATASLLAFPIG</sequence>
<dbReference type="EMBL" id="WSTA01000001">
    <property type="protein sequence ID" value="MWB97035.1"/>
    <property type="molecule type" value="Genomic_DNA"/>
</dbReference>
<proteinExistence type="inferred from homology"/>
<keyword evidence="5" id="KW-1185">Reference proteome</keyword>
<evidence type="ECO:0000256" key="2">
    <source>
        <dbReference type="ARBA" id="ARBA00022801"/>
    </source>
</evidence>
<dbReference type="Proteomes" id="UP000438182">
    <property type="component" value="Unassembled WGS sequence"/>
</dbReference>
<dbReference type="Pfam" id="PF03061">
    <property type="entry name" value="4HBT"/>
    <property type="match status" value="1"/>
</dbReference>
<gene>
    <name evidence="4" type="ORF">GB864_00460</name>
</gene>
<dbReference type="CDD" id="cd03443">
    <property type="entry name" value="PaaI_thioesterase"/>
    <property type="match status" value="1"/>
</dbReference>
<evidence type="ECO:0000313" key="4">
    <source>
        <dbReference type="EMBL" id="MWB97035.1"/>
    </source>
</evidence>
<dbReference type="Gene3D" id="3.10.129.10">
    <property type="entry name" value="Hotdog Thioesterase"/>
    <property type="match status" value="1"/>
</dbReference>
<keyword evidence="2" id="KW-0378">Hydrolase</keyword>
<comment type="similarity">
    <text evidence="1">Belongs to the thioesterase PaaI family.</text>
</comment>
<protein>
    <submittedName>
        <fullName evidence="4">Hotdog fold thioesterase</fullName>
    </submittedName>
</protein>
<organism evidence="4 5">
    <name type="scientific">Agromyces seonyuensis</name>
    <dbReference type="NCBI Taxonomy" id="2662446"/>
    <lineage>
        <taxon>Bacteria</taxon>
        <taxon>Bacillati</taxon>
        <taxon>Actinomycetota</taxon>
        <taxon>Actinomycetes</taxon>
        <taxon>Micrococcales</taxon>
        <taxon>Microbacteriaceae</taxon>
        <taxon>Agromyces</taxon>
    </lineage>
</organism>
<dbReference type="PANTHER" id="PTHR21660:SF1">
    <property type="entry name" value="ACYL-COENZYME A THIOESTERASE 13"/>
    <property type="match status" value="1"/>
</dbReference>
<dbReference type="SUPFAM" id="SSF54637">
    <property type="entry name" value="Thioesterase/thiol ester dehydrase-isomerase"/>
    <property type="match status" value="1"/>
</dbReference>
<comment type="caution">
    <text evidence="4">The sequence shown here is derived from an EMBL/GenBank/DDBJ whole genome shotgun (WGS) entry which is preliminary data.</text>
</comment>
<dbReference type="InterPro" id="IPR029069">
    <property type="entry name" value="HotDog_dom_sf"/>
</dbReference>
<evidence type="ECO:0000313" key="5">
    <source>
        <dbReference type="Proteomes" id="UP000438182"/>
    </source>
</evidence>
<evidence type="ECO:0000256" key="1">
    <source>
        <dbReference type="ARBA" id="ARBA00008324"/>
    </source>
</evidence>
<accession>A0A6I4NX09</accession>
<dbReference type="RefSeq" id="WP_160422307.1">
    <property type="nucleotide sequence ID" value="NZ_WSTA01000001.1"/>
</dbReference>